<gene>
    <name evidence="1" type="ORF">LSH36_589g01079</name>
</gene>
<name>A0AAD9J4Y2_9ANNE</name>
<accession>A0AAD9J4Y2</accession>
<evidence type="ECO:0000313" key="2">
    <source>
        <dbReference type="Proteomes" id="UP001208570"/>
    </source>
</evidence>
<evidence type="ECO:0000313" key="1">
    <source>
        <dbReference type="EMBL" id="KAK2146682.1"/>
    </source>
</evidence>
<organism evidence="1 2">
    <name type="scientific">Paralvinella palmiformis</name>
    <dbReference type="NCBI Taxonomy" id="53620"/>
    <lineage>
        <taxon>Eukaryota</taxon>
        <taxon>Metazoa</taxon>
        <taxon>Spiralia</taxon>
        <taxon>Lophotrochozoa</taxon>
        <taxon>Annelida</taxon>
        <taxon>Polychaeta</taxon>
        <taxon>Sedentaria</taxon>
        <taxon>Canalipalpata</taxon>
        <taxon>Terebellida</taxon>
        <taxon>Terebelliformia</taxon>
        <taxon>Alvinellidae</taxon>
        <taxon>Paralvinella</taxon>
    </lineage>
</organism>
<dbReference type="EMBL" id="JAODUP010000589">
    <property type="protein sequence ID" value="KAK2146682.1"/>
    <property type="molecule type" value="Genomic_DNA"/>
</dbReference>
<reference evidence="1" key="1">
    <citation type="journal article" date="2023" name="Mol. Biol. Evol.">
        <title>Third-Generation Sequencing Reveals the Adaptive Role of the Epigenome in Three Deep-Sea Polychaetes.</title>
        <authorList>
            <person name="Perez M."/>
            <person name="Aroh O."/>
            <person name="Sun Y."/>
            <person name="Lan Y."/>
            <person name="Juniper S.K."/>
            <person name="Young C.R."/>
            <person name="Angers B."/>
            <person name="Qian P.Y."/>
        </authorList>
    </citation>
    <scope>NUCLEOTIDE SEQUENCE</scope>
    <source>
        <strain evidence="1">P08H-3</strain>
    </source>
</reference>
<comment type="caution">
    <text evidence="1">The sequence shown here is derived from an EMBL/GenBank/DDBJ whole genome shotgun (WGS) entry which is preliminary data.</text>
</comment>
<sequence length="185" mass="20861">MFKFPWFTKRPQNNQSPGAIPGFLFRDGREEDDFVIIGETDSNELYRNSHLDSAPKPDMGTGVSSYENVNIPIHIDVQSAMAGVDNMNVMSSETSIDVVPKTPHRIDSSKLVTAASQKASDDDVDSVCENFTDCWRDIPIQLSGRYFIPPLEEINLTRFAPISWSEFQYDFSMERACIRSPLTLS</sequence>
<keyword evidence="2" id="KW-1185">Reference proteome</keyword>
<dbReference type="Proteomes" id="UP001208570">
    <property type="component" value="Unassembled WGS sequence"/>
</dbReference>
<dbReference type="AlphaFoldDB" id="A0AAD9J4Y2"/>
<proteinExistence type="predicted"/>
<protein>
    <submittedName>
        <fullName evidence="1">Uncharacterized protein</fullName>
    </submittedName>
</protein>